<dbReference type="SUPFAM" id="SSF53850">
    <property type="entry name" value="Periplasmic binding protein-like II"/>
    <property type="match status" value="1"/>
</dbReference>
<dbReference type="Proteomes" id="UP000244334">
    <property type="component" value="Unassembled WGS sequence"/>
</dbReference>
<protein>
    <submittedName>
        <fullName evidence="1">LysR substrate binding domain protein</fullName>
    </submittedName>
</protein>
<dbReference type="AlphaFoldDB" id="A0A328TNG4"/>
<proteinExistence type="predicted"/>
<sequence length="101" mass="11732">MIRWLKSRIGIAYVPLMWIEEINAGEVEILFAHYQSVPCPVYAVYTQKGKLPLKVQVCINHLTEYFDKVAEIYREFHPKPHRRVFKPTASTMIAGDGLGRR</sequence>
<name>A0A328TNG4_9GAMM</name>
<gene>
    <name evidence="1" type="ORF">ACZ87_02245</name>
</gene>
<comment type="caution">
    <text evidence="1">The sequence shown here is derived from an EMBL/GenBank/DDBJ whole genome shotgun (WGS) entry which is preliminary data.</text>
</comment>
<reference evidence="1" key="1">
    <citation type="submission" date="2018-04" db="EMBL/GenBank/DDBJ databases">
        <title>Genomes of the Obligate Erwinia dacicola and Facultative Enterobacter sp. OLF Endosymbionts of the Olive Fruit fly, Bactrocera oleae.</title>
        <authorList>
            <person name="Estes A.M."/>
            <person name="Hearn D.J."/>
            <person name="Agarwal S."/>
            <person name="Pierson E.A."/>
            <person name="Dunning-Hotopp J.C."/>
        </authorList>
    </citation>
    <scope>NUCLEOTIDE SEQUENCE [LARGE SCALE GENOMIC DNA]</scope>
    <source>
        <strain evidence="1">Oroville</strain>
    </source>
</reference>
<dbReference type="Gene3D" id="3.40.190.290">
    <property type="match status" value="1"/>
</dbReference>
<keyword evidence="2" id="KW-1185">Reference proteome</keyword>
<dbReference type="EMBL" id="LJAM02000228">
    <property type="protein sequence ID" value="RAP70953.1"/>
    <property type="molecule type" value="Genomic_DNA"/>
</dbReference>
<evidence type="ECO:0000313" key="2">
    <source>
        <dbReference type="Proteomes" id="UP000244334"/>
    </source>
</evidence>
<accession>A0A328TNG4</accession>
<evidence type="ECO:0000313" key="1">
    <source>
        <dbReference type="EMBL" id="RAP70953.1"/>
    </source>
</evidence>
<organism evidence="1 2">
    <name type="scientific">Candidatus Erwinia dacicola</name>
    <dbReference type="NCBI Taxonomy" id="252393"/>
    <lineage>
        <taxon>Bacteria</taxon>
        <taxon>Pseudomonadati</taxon>
        <taxon>Pseudomonadota</taxon>
        <taxon>Gammaproteobacteria</taxon>
        <taxon>Enterobacterales</taxon>
        <taxon>Erwiniaceae</taxon>
        <taxon>Erwinia</taxon>
    </lineage>
</organism>